<dbReference type="Proteomes" id="UP001445335">
    <property type="component" value="Unassembled WGS sequence"/>
</dbReference>
<proteinExistence type="predicted"/>
<keyword evidence="5" id="KW-1185">Reference proteome</keyword>
<dbReference type="PANTHER" id="PTHR46093:SF13">
    <property type="entry name" value="RAB9 EFFECTOR PROTEIN WITH KELCH MOTIFS"/>
    <property type="match status" value="1"/>
</dbReference>
<accession>A0AAW1SJS0</accession>
<evidence type="ECO:0000256" key="1">
    <source>
        <dbReference type="ARBA" id="ARBA00022441"/>
    </source>
</evidence>
<dbReference type="EMBL" id="JALJOU010000001">
    <property type="protein sequence ID" value="KAK9846535.1"/>
    <property type="molecule type" value="Genomic_DNA"/>
</dbReference>
<organism evidence="4 5">
    <name type="scientific">Elliptochloris bilobata</name>
    <dbReference type="NCBI Taxonomy" id="381761"/>
    <lineage>
        <taxon>Eukaryota</taxon>
        <taxon>Viridiplantae</taxon>
        <taxon>Chlorophyta</taxon>
        <taxon>core chlorophytes</taxon>
        <taxon>Trebouxiophyceae</taxon>
        <taxon>Trebouxiophyceae incertae sedis</taxon>
        <taxon>Elliptochloris clade</taxon>
        <taxon>Elliptochloris</taxon>
    </lineage>
</organism>
<evidence type="ECO:0000256" key="3">
    <source>
        <dbReference type="SAM" id="MobiDB-lite"/>
    </source>
</evidence>
<dbReference type="PANTHER" id="PTHR46093">
    <property type="entry name" value="ACYL-COA-BINDING DOMAIN-CONTAINING PROTEIN 5"/>
    <property type="match status" value="1"/>
</dbReference>
<evidence type="ECO:0000313" key="4">
    <source>
        <dbReference type="EMBL" id="KAK9846535.1"/>
    </source>
</evidence>
<keyword evidence="1" id="KW-0880">Kelch repeat</keyword>
<evidence type="ECO:0000256" key="2">
    <source>
        <dbReference type="ARBA" id="ARBA00022737"/>
    </source>
</evidence>
<dbReference type="InterPro" id="IPR015915">
    <property type="entry name" value="Kelch-typ_b-propeller"/>
</dbReference>
<reference evidence="4 5" key="1">
    <citation type="journal article" date="2024" name="Nat. Commun.">
        <title>Phylogenomics reveals the evolutionary origins of lichenization in chlorophyte algae.</title>
        <authorList>
            <person name="Puginier C."/>
            <person name="Libourel C."/>
            <person name="Otte J."/>
            <person name="Skaloud P."/>
            <person name="Haon M."/>
            <person name="Grisel S."/>
            <person name="Petersen M."/>
            <person name="Berrin J.G."/>
            <person name="Delaux P.M."/>
            <person name="Dal Grande F."/>
            <person name="Keller J."/>
        </authorList>
    </citation>
    <scope>NUCLEOTIDE SEQUENCE [LARGE SCALE GENOMIC DNA]</scope>
    <source>
        <strain evidence="4 5">SAG 245.80</strain>
    </source>
</reference>
<dbReference type="Gene3D" id="2.120.10.80">
    <property type="entry name" value="Kelch-type beta propeller"/>
    <property type="match status" value="2"/>
</dbReference>
<keyword evidence="2" id="KW-0677">Repeat</keyword>
<dbReference type="Pfam" id="PF24681">
    <property type="entry name" value="Kelch_KLHDC2_KLHL20_DRC7"/>
    <property type="match status" value="1"/>
</dbReference>
<sequence>MGHVALAITWGGGEELLLVHAGLSEEKYALADLAVLQTATEAWFYPEAPAGEDAKPPARAFHCGAVLGRKAYVFGGHVWVKEKRGLHKFNDLWALDTDVWAWSKVEALGPQPAPRDFAGLVDLPDGRLLLFGGLDASERRLDDTWIFDPSQSAWTELKVERHPRARYAHSLARMANRLFLFGGEANAGLCGDLWTLRGLGADDEAASWIPLELPGSPPSARKGAAMAAVGLWLVVMGGRTADLGWFRTRTDTFHNDLVAMDRDGGDGAVRWTAPSVTGDAPAPREFHSLTSLSGGRLFLIGGGNGKQIFGDAWWLETDAVPYPGSAADTSFAQLSDALFPPAALAKVGRARGSTGSSNAPLSCVSVDAPGELRPRGDRDAASLAGSEAVSAGVQVGARHTPSGAEGPSASDRPFVARASWWAGTSASPGFESLRSRVGLPAQALDPGDEAGHGAERASMLLHGLGVQKRGQSGIAPAEAARSFLATAQPQELRMRDVECMLLDYQARGVRAAGDVRLSDVHSLQLGYQEALKL</sequence>
<feature type="region of interest" description="Disordered" evidence="3">
    <location>
        <begin position="391"/>
        <end position="411"/>
    </location>
</feature>
<dbReference type="SUPFAM" id="SSF117281">
    <property type="entry name" value="Kelch motif"/>
    <property type="match status" value="1"/>
</dbReference>
<comment type="caution">
    <text evidence="4">The sequence shown here is derived from an EMBL/GenBank/DDBJ whole genome shotgun (WGS) entry which is preliminary data.</text>
</comment>
<evidence type="ECO:0000313" key="5">
    <source>
        <dbReference type="Proteomes" id="UP001445335"/>
    </source>
</evidence>
<name>A0AAW1SJS0_9CHLO</name>
<gene>
    <name evidence="4" type="ORF">WJX81_006132</name>
</gene>
<protein>
    <submittedName>
        <fullName evidence="4">Uncharacterized protein</fullName>
    </submittedName>
</protein>
<dbReference type="AlphaFoldDB" id="A0AAW1SJS0"/>